<dbReference type="InterPro" id="IPR036890">
    <property type="entry name" value="HATPase_C_sf"/>
</dbReference>
<proteinExistence type="predicted"/>
<evidence type="ECO:0000313" key="6">
    <source>
        <dbReference type="EMBL" id="EKN62856.1"/>
    </source>
</evidence>
<feature type="transmembrane region" description="Helical" evidence="4">
    <location>
        <begin position="73"/>
        <end position="93"/>
    </location>
</feature>
<evidence type="ECO:0000313" key="7">
    <source>
        <dbReference type="Proteomes" id="UP000006315"/>
    </source>
</evidence>
<feature type="transmembrane region" description="Helical" evidence="4">
    <location>
        <begin position="29"/>
        <end position="47"/>
    </location>
</feature>
<dbReference type="EMBL" id="AJLR01000151">
    <property type="protein sequence ID" value="EKN62856.1"/>
    <property type="molecule type" value="Genomic_DNA"/>
</dbReference>
<evidence type="ECO:0000256" key="1">
    <source>
        <dbReference type="ARBA" id="ARBA00022553"/>
    </source>
</evidence>
<dbReference type="GO" id="GO:0042802">
    <property type="term" value="F:identical protein binding"/>
    <property type="evidence" value="ECO:0007669"/>
    <property type="project" value="TreeGrafter"/>
</dbReference>
<dbReference type="InterPro" id="IPR032834">
    <property type="entry name" value="NatK-like_C"/>
</dbReference>
<name>K6DPZ6_SCHAZ</name>
<dbReference type="PANTHER" id="PTHR40448:SF1">
    <property type="entry name" value="TWO-COMPONENT SENSOR HISTIDINE KINASE"/>
    <property type="match status" value="1"/>
</dbReference>
<keyword evidence="4" id="KW-0812">Transmembrane</keyword>
<keyword evidence="1" id="KW-0597">Phosphoprotein</keyword>
<feature type="domain" description="Sensor histidine kinase NatK-like C-terminal" evidence="5">
    <location>
        <begin position="314"/>
        <end position="416"/>
    </location>
</feature>
<dbReference type="PANTHER" id="PTHR40448">
    <property type="entry name" value="TWO-COMPONENT SENSOR HISTIDINE KINASE"/>
    <property type="match status" value="1"/>
</dbReference>
<dbReference type="STRING" id="1131731.BAZO_19853"/>
<keyword evidence="4" id="KW-0472">Membrane</keyword>
<evidence type="ECO:0000259" key="5">
    <source>
        <dbReference type="Pfam" id="PF14501"/>
    </source>
</evidence>
<dbReference type="SUPFAM" id="SSF55874">
    <property type="entry name" value="ATPase domain of HSP90 chaperone/DNA topoisomerase II/histidine kinase"/>
    <property type="match status" value="1"/>
</dbReference>
<keyword evidence="7" id="KW-1185">Reference proteome</keyword>
<feature type="transmembrane region" description="Helical" evidence="4">
    <location>
        <begin position="6"/>
        <end position="22"/>
    </location>
</feature>
<accession>K6DPZ6</accession>
<comment type="caution">
    <text evidence="6">The sequence shown here is derived from an EMBL/GenBank/DDBJ whole genome shotgun (WGS) entry which is preliminary data.</text>
</comment>
<evidence type="ECO:0000256" key="4">
    <source>
        <dbReference type="SAM" id="Phobius"/>
    </source>
</evidence>
<feature type="transmembrane region" description="Helical" evidence="4">
    <location>
        <begin position="105"/>
        <end position="126"/>
    </location>
</feature>
<dbReference type="Gene3D" id="3.30.565.10">
    <property type="entry name" value="Histidine kinase-like ATPase, C-terminal domain"/>
    <property type="match status" value="1"/>
</dbReference>
<feature type="transmembrane region" description="Helical" evidence="4">
    <location>
        <begin position="53"/>
        <end position="68"/>
    </location>
</feature>
<gene>
    <name evidence="6" type="ORF">BAZO_19853</name>
</gene>
<dbReference type="PATRIC" id="fig|1131731.3.peg.4047"/>
<protein>
    <submittedName>
        <fullName evidence="6">Accessory protein regulator C</fullName>
    </submittedName>
</protein>
<dbReference type="RefSeq" id="WP_003333209.1">
    <property type="nucleotide sequence ID" value="NZ_AJLR01000151.1"/>
</dbReference>
<evidence type="ECO:0000256" key="2">
    <source>
        <dbReference type="ARBA" id="ARBA00022679"/>
    </source>
</evidence>
<reference evidence="6 7" key="1">
    <citation type="journal article" date="2012" name="Front. Microbiol.">
        <title>Redundancy and modularity in membrane-associated dissimilatory nitrate reduction in Bacillus.</title>
        <authorList>
            <person name="Heylen K."/>
            <person name="Keltjens J."/>
        </authorList>
    </citation>
    <scope>NUCLEOTIDE SEQUENCE [LARGE SCALE GENOMIC DNA]</scope>
    <source>
        <strain evidence="6 7">LMG 9581</strain>
    </source>
</reference>
<dbReference type="Pfam" id="PF14501">
    <property type="entry name" value="HATPase_c_5"/>
    <property type="match status" value="1"/>
</dbReference>
<dbReference type="SUPFAM" id="SSF55890">
    <property type="entry name" value="Sporulation response regulatory protein Spo0B"/>
    <property type="match status" value="1"/>
</dbReference>
<dbReference type="AlphaFoldDB" id="K6DPZ6"/>
<organism evidence="6 7">
    <name type="scientific">Schinkia azotoformans LMG 9581</name>
    <dbReference type="NCBI Taxonomy" id="1131731"/>
    <lineage>
        <taxon>Bacteria</taxon>
        <taxon>Bacillati</taxon>
        <taxon>Bacillota</taxon>
        <taxon>Bacilli</taxon>
        <taxon>Bacillales</taxon>
        <taxon>Bacillaceae</taxon>
        <taxon>Calidifontibacillus/Schinkia group</taxon>
        <taxon>Schinkia</taxon>
    </lineage>
</organism>
<dbReference type="InterPro" id="IPR016120">
    <property type="entry name" value="Sig_transdc_His_kin_SpoOB"/>
</dbReference>
<feature type="transmembrane region" description="Helical" evidence="4">
    <location>
        <begin position="169"/>
        <end position="190"/>
    </location>
</feature>
<keyword evidence="4" id="KW-1133">Transmembrane helix</keyword>
<dbReference type="GO" id="GO:0000155">
    <property type="term" value="F:phosphorelay sensor kinase activity"/>
    <property type="evidence" value="ECO:0007669"/>
    <property type="project" value="InterPro"/>
</dbReference>
<keyword evidence="2" id="KW-0808">Transferase</keyword>
<keyword evidence="3" id="KW-0418">Kinase</keyword>
<feature type="transmembrane region" description="Helical" evidence="4">
    <location>
        <begin position="133"/>
        <end position="157"/>
    </location>
</feature>
<dbReference type="Proteomes" id="UP000006315">
    <property type="component" value="Unassembled WGS sequence"/>
</dbReference>
<dbReference type="GeneID" id="89468683"/>
<sequence>MIIIGIIEFIALFIAVLFLANIRIDLLKLIVGFILILIPSLIGFFYFSQGVGIIVLFVGLSFLFYILAKTKWVLIDVCIVMMLGILADNISQFLQNKPIGGHDSIIMHIILFNCVFSALIVLYKVILKRKMTYVYLSFVNQLIIIVLIIVTVAIFYINVFVLHTKMLVIINIAIQLLYLSLIILLFSLLLRTTKKEYMVKQKEILQQHFSEYTKALAKVNEDMQKFRHDYMNILLSIRGYLDEKNIDGLTDYFYTYIIPTEQQTLFRNKMFGVLEKLEVLDIKSIIASKMIQAERENIEVNLEIPQQISQINIDPIDLTRVIGIYLDNAIEASENIKNPCINMAFFQNTEENIIIIENKCNPDNLHLDKLFNKSFSTKGEQRGLGLLNARSILNKYDHITMNTRIEKDWFIQEIQIDQRS</sequence>
<evidence type="ECO:0000256" key="3">
    <source>
        <dbReference type="ARBA" id="ARBA00022777"/>
    </source>
</evidence>